<dbReference type="SUPFAM" id="SSF56672">
    <property type="entry name" value="DNA/RNA polymerases"/>
    <property type="match status" value="1"/>
</dbReference>
<evidence type="ECO:0000259" key="1">
    <source>
        <dbReference type="Pfam" id="PF00078"/>
    </source>
</evidence>
<evidence type="ECO:0000313" key="2">
    <source>
        <dbReference type="EMBL" id="PKU44259.1"/>
    </source>
</evidence>
<dbReference type="OrthoDB" id="416119at2759"/>
<accession>A0A2I0UE06</accession>
<name>A0A2I0UE06_LIMLA</name>
<evidence type="ECO:0000313" key="3">
    <source>
        <dbReference type="Proteomes" id="UP000233556"/>
    </source>
</evidence>
<proteinExistence type="predicted"/>
<dbReference type="Pfam" id="PF00078">
    <property type="entry name" value="RVT_1"/>
    <property type="match status" value="1"/>
</dbReference>
<gene>
    <name evidence="2" type="ORF">llap_5452</name>
</gene>
<dbReference type="PANTHER" id="PTHR33332">
    <property type="entry name" value="REVERSE TRANSCRIPTASE DOMAIN-CONTAINING PROTEIN"/>
    <property type="match status" value="1"/>
</dbReference>
<reference evidence="3" key="1">
    <citation type="submission" date="2017-11" db="EMBL/GenBank/DDBJ databases">
        <authorList>
            <person name="Lima N.C."/>
            <person name="Parody-Merino A.M."/>
            <person name="Battley P.F."/>
            <person name="Fidler A.E."/>
            <person name="Prosdocimi F."/>
        </authorList>
    </citation>
    <scope>NUCLEOTIDE SEQUENCE [LARGE SCALE GENOMIC DNA]</scope>
</reference>
<feature type="domain" description="Reverse transcriptase" evidence="1">
    <location>
        <begin position="19"/>
        <end position="108"/>
    </location>
</feature>
<dbReference type="InterPro" id="IPR000477">
    <property type="entry name" value="RT_dom"/>
</dbReference>
<reference evidence="3" key="2">
    <citation type="submission" date="2017-12" db="EMBL/GenBank/DDBJ databases">
        <title>Genome sequence of the Bar-tailed Godwit (Limosa lapponica baueri).</title>
        <authorList>
            <person name="Lima N.C.B."/>
            <person name="Parody-Merino A.M."/>
            <person name="Battley P.F."/>
            <person name="Fidler A.E."/>
            <person name="Prosdocimi F."/>
        </authorList>
    </citation>
    <scope>NUCLEOTIDE SEQUENCE [LARGE SCALE GENOMIC DNA]</scope>
</reference>
<dbReference type="EMBL" id="KZ505840">
    <property type="protein sequence ID" value="PKU44259.1"/>
    <property type="molecule type" value="Genomic_DNA"/>
</dbReference>
<dbReference type="Proteomes" id="UP000233556">
    <property type="component" value="Unassembled WGS sequence"/>
</dbReference>
<dbReference type="AlphaFoldDB" id="A0A2I0UE06"/>
<keyword evidence="3" id="KW-1185">Reference proteome</keyword>
<sequence length="110" mass="12495">MPEDWKKANVIRIYKKGLKEDPGNYRPISLTSVPWKVVERVLLGAITSQMKHVVGKSQHRFTKGKLCLTNTIAFYDKVTCSADTVQVVDVVYLDFSKAFDMVAHSLLLYC</sequence>
<dbReference type="InterPro" id="IPR043502">
    <property type="entry name" value="DNA/RNA_pol_sf"/>
</dbReference>
<organism evidence="2 3">
    <name type="scientific">Limosa lapponica baueri</name>
    <dbReference type="NCBI Taxonomy" id="1758121"/>
    <lineage>
        <taxon>Eukaryota</taxon>
        <taxon>Metazoa</taxon>
        <taxon>Chordata</taxon>
        <taxon>Craniata</taxon>
        <taxon>Vertebrata</taxon>
        <taxon>Euteleostomi</taxon>
        <taxon>Archelosauria</taxon>
        <taxon>Archosauria</taxon>
        <taxon>Dinosauria</taxon>
        <taxon>Saurischia</taxon>
        <taxon>Theropoda</taxon>
        <taxon>Coelurosauria</taxon>
        <taxon>Aves</taxon>
        <taxon>Neognathae</taxon>
        <taxon>Neoaves</taxon>
        <taxon>Charadriiformes</taxon>
        <taxon>Scolopacidae</taxon>
        <taxon>Limosa</taxon>
    </lineage>
</organism>
<protein>
    <recommendedName>
        <fullName evidence="1">Reverse transcriptase domain-containing protein</fullName>
    </recommendedName>
</protein>